<evidence type="ECO:0000256" key="12">
    <source>
        <dbReference type="ARBA" id="ARBA00034617"/>
    </source>
</evidence>
<gene>
    <name evidence="15" type="primary">E1</name>
</gene>
<evidence type="ECO:0000256" key="13">
    <source>
        <dbReference type="ARBA" id="ARBA00048988"/>
    </source>
</evidence>
<evidence type="ECO:0000256" key="14">
    <source>
        <dbReference type="ARBA" id="ARBA00093297"/>
    </source>
</evidence>
<evidence type="ECO:0000256" key="8">
    <source>
        <dbReference type="ARBA" id="ARBA00022806"/>
    </source>
</evidence>
<comment type="similarity">
    <text evidence="15 16">Belongs to the papillomaviridae E1 protein family.</text>
</comment>
<keyword evidence="6 15" id="KW-0547">Nucleotide-binding</keyword>
<keyword evidence="8 15" id="KW-0347">Helicase</keyword>
<reference evidence="19" key="1">
    <citation type="journal article" date="2018" name="Nat. Med.">
        <title>Expanded skin virome in DOCK8-deficient patients.</title>
        <authorList>
            <consortium name="NISC Comparative Sequencing Program"/>
            <person name="Tirosh O."/>
            <person name="Conlan S."/>
            <person name="Deming C."/>
            <person name="Lee-Lin S.Q."/>
            <person name="Huang X."/>
            <person name="Su H.C."/>
            <person name="Freeman A.F."/>
            <person name="Segre J.A."/>
            <person name="Kong H.H."/>
        </authorList>
    </citation>
    <scope>NUCLEOTIDE SEQUENCE</scope>
    <source>
        <strain evidence="19">HPV-mSK_147</strain>
    </source>
</reference>
<dbReference type="GO" id="GO:0016887">
    <property type="term" value="F:ATP hydrolysis activity"/>
    <property type="evidence" value="ECO:0007669"/>
    <property type="project" value="RHEA"/>
</dbReference>
<dbReference type="HAMAP" id="MF_04000">
    <property type="entry name" value="PPV_E1"/>
    <property type="match status" value="1"/>
</dbReference>
<feature type="modified residue" description="Phosphoserine; by host" evidence="15">
    <location>
        <position position="98"/>
    </location>
</feature>
<feature type="modified residue" description="Phosphoserine; by host" evidence="15">
    <location>
        <position position="89"/>
    </location>
</feature>
<dbReference type="Pfam" id="PF20450">
    <property type="entry name" value="PPV_E1_DBD"/>
    <property type="match status" value="1"/>
</dbReference>
<dbReference type="GO" id="GO:0006260">
    <property type="term" value="P:DNA replication"/>
    <property type="evidence" value="ECO:0007669"/>
    <property type="project" value="UniProtKB-UniRule"/>
</dbReference>
<dbReference type="PIRSF" id="PIRSF003383">
    <property type="entry name" value="Rep_E1_papillomaV"/>
    <property type="match status" value="1"/>
</dbReference>
<dbReference type="SUPFAM" id="SSF52540">
    <property type="entry name" value="P-loop containing nucleoside triphosphate hydrolases"/>
    <property type="match status" value="1"/>
</dbReference>
<dbReference type="InterPro" id="IPR037102">
    <property type="entry name" value="Znf_lg_T-Ag_D1_dom_sf"/>
</dbReference>
<comment type="catalytic activity">
    <reaction evidence="13 15 16">
        <text>ATP + H2O = ADP + phosphate + H(+)</text>
        <dbReference type="Rhea" id="RHEA:13065"/>
        <dbReference type="ChEBI" id="CHEBI:15377"/>
        <dbReference type="ChEBI" id="CHEBI:15378"/>
        <dbReference type="ChEBI" id="CHEBI:30616"/>
        <dbReference type="ChEBI" id="CHEBI:43474"/>
        <dbReference type="ChEBI" id="CHEBI:456216"/>
        <dbReference type="EC" id="5.6.2.4"/>
    </reaction>
</comment>
<feature type="short sequence motif" description="Nuclear localization signal" evidence="15">
    <location>
        <begin position="83"/>
        <end position="85"/>
    </location>
</feature>
<dbReference type="GO" id="GO:0005524">
    <property type="term" value="F:ATP binding"/>
    <property type="evidence" value="ECO:0007669"/>
    <property type="project" value="UniProtKB-UniRule"/>
</dbReference>
<dbReference type="Gene3D" id="1.10.10.510">
    <property type="entry name" value="Zinc finger, large T-antigen D1 domain"/>
    <property type="match status" value="1"/>
</dbReference>
<sequence>MGDLTKGTDDIENIEKDSSWFIVSEAECFTDINSLDNIFEESTDGSVVSQLIDDVDNASQGNSLALYNRQITDDCNKALSDLKRKYLRSPQQSVAELSPILQAVKITGEGKSKRRLFQDSGIEEDETANTSQVLPETQSQNDVSADTDQTVDLLNCNNRRAVILSKFKERFGVSFTELTRSFKSDKTCSISWVITICNVIEEVLNASKLLLQKHVEFMEIISVGLHVLFLVEFKVGKSRETLVKMLTNLLNVHEYQIICNPPRIRSVAVSLYFYKRSLSNTCFKYGNFPEWLSSQILLDHHVGSQENFSLSDMIQWAFDHDYTDDSEIAYNYACCAAEIANAAAFLQSNNQAKLVKDCATMVRHYKRYEMRQISMAGWIKKCCAEYNTNEDWKPIAKFLRFQQVNFVEFLIALKPFLKGTPKKNCLVFWGPPDTGKSMFCFTLLKFFKGKVISYMNSKSQFWLMPLLECKLGLLDDVTYPCWQYMDVHLRNAMDGNPVCIDAKHKTPIQLNLPPLLISTNINILEDQSLKYLHSRVKCFHFPNKLPIADDGSSAYKFTNESWACFFSKFSSHLDIAEDDDGNPGDTDRPFQCSARINIESN</sequence>
<keyword evidence="9 15" id="KW-0067">ATP-binding</keyword>
<dbReference type="EC" id="5.6.2.4" evidence="15 16"/>
<evidence type="ECO:0000256" key="2">
    <source>
        <dbReference type="ARBA" id="ARBA00022518"/>
    </source>
</evidence>
<dbReference type="InterPro" id="IPR001177">
    <property type="entry name" value="PPV_DNA_helicase_E1_C"/>
</dbReference>
<keyword evidence="7 15" id="KW-0378">Hydrolase</keyword>
<evidence type="ECO:0000256" key="11">
    <source>
        <dbReference type="ARBA" id="ARBA00023235"/>
    </source>
</evidence>
<feature type="modified residue" description="Phosphoserine; by host" evidence="15">
    <location>
        <position position="93"/>
    </location>
</feature>
<evidence type="ECO:0000256" key="17">
    <source>
        <dbReference type="SAM" id="MobiDB-lite"/>
    </source>
</evidence>
<evidence type="ECO:0000256" key="10">
    <source>
        <dbReference type="ARBA" id="ARBA00023125"/>
    </source>
</evidence>
<dbReference type="Pfam" id="PF00519">
    <property type="entry name" value="PPV_E1_C"/>
    <property type="match status" value="1"/>
</dbReference>
<dbReference type="Pfam" id="PF00524">
    <property type="entry name" value="PPV_E1_N"/>
    <property type="match status" value="1"/>
</dbReference>
<dbReference type="InterPro" id="IPR016393">
    <property type="entry name" value="Rep_E1_papillomaV"/>
</dbReference>
<evidence type="ECO:0000313" key="19">
    <source>
        <dbReference type="EMBL" id="AYA94188.1"/>
    </source>
</evidence>
<feature type="binding site" evidence="15">
    <location>
        <begin position="430"/>
        <end position="437"/>
    </location>
    <ligand>
        <name>ATP</name>
        <dbReference type="ChEBI" id="CHEBI:30616"/>
    </ligand>
</feature>
<dbReference type="GO" id="GO:0042025">
    <property type="term" value="C:host cell nucleus"/>
    <property type="evidence" value="ECO:0007669"/>
    <property type="project" value="UniProtKB-SubCell"/>
</dbReference>
<dbReference type="SUPFAM" id="SSF55464">
    <property type="entry name" value="Origin of replication-binding domain, RBD-like"/>
    <property type="match status" value="1"/>
</dbReference>
<evidence type="ECO:0000256" key="16">
    <source>
        <dbReference type="PIRNR" id="PIRNR003383"/>
    </source>
</evidence>
<comment type="function">
    <text evidence="16">ATP-dependent DNA helicase required for initiation of viral DNA replication. It forms a complex with the viral E2 protein. The E1-E2 complex binds to the replication origin which contains binding sites for both proteins.</text>
</comment>
<evidence type="ECO:0000256" key="3">
    <source>
        <dbReference type="ARBA" id="ARBA00022553"/>
    </source>
</evidence>
<evidence type="ECO:0000259" key="18">
    <source>
        <dbReference type="PROSITE" id="PS51206"/>
    </source>
</evidence>
<dbReference type="InterPro" id="IPR014015">
    <property type="entry name" value="Helicase_SF3_DNA-vir"/>
</dbReference>
<dbReference type="Gene3D" id="3.40.1310.10">
    <property type="match status" value="1"/>
</dbReference>
<name>A0A385PKM7_9PAPI</name>
<keyword evidence="10 15" id="KW-0238">DNA-binding</keyword>
<keyword evidence="4 15" id="KW-1048">Host nucleus</keyword>
<keyword evidence="5 15" id="KW-0235">DNA replication</keyword>
<dbReference type="InterPro" id="IPR046832">
    <property type="entry name" value="PPV_E1_DBD"/>
</dbReference>
<dbReference type="InterPro" id="IPR014000">
    <property type="entry name" value="PPV_DNA_helicase_E1_N"/>
</dbReference>
<dbReference type="EMBL" id="MH777289">
    <property type="protein sequence ID" value="AYA94188.1"/>
    <property type="molecule type" value="Genomic_DNA"/>
</dbReference>
<keyword evidence="2 15" id="KW-0244">Early protein</keyword>
<evidence type="ECO:0000256" key="5">
    <source>
        <dbReference type="ARBA" id="ARBA00022705"/>
    </source>
</evidence>
<dbReference type="GO" id="GO:0043138">
    <property type="term" value="F:3'-5' DNA helicase activity"/>
    <property type="evidence" value="ECO:0007669"/>
    <property type="project" value="UniProtKB-UniRule"/>
</dbReference>
<feature type="compositionally biased region" description="Polar residues" evidence="17">
    <location>
        <begin position="128"/>
        <end position="143"/>
    </location>
</feature>
<comment type="subcellular location">
    <subcellularLocation>
        <location evidence="1 15">Host nucleus</location>
    </subcellularLocation>
</comment>
<dbReference type="InterPro" id="IPR046935">
    <property type="entry name" value="PPV_E1_DBD_sf"/>
</dbReference>
<dbReference type="InterPro" id="IPR027417">
    <property type="entry name" value="P-loop_NTPase"/>
</dbReference>
<evidence type="ECO:0000256" key="15">
    <source>
        <dbReference type="HAMAP-Rule" id="MF_04000"/>
    </source>
</evidence>
<keyword evidence="3 15" id="KW-0597">Phosphoprotein</keyword>
<dbReference type="GO" id="GO:0003677">
    <property type="term" value="F:DNA binding"/>
    <property type="evidence" value="ECO:0007669"/>
    <property type="project" value="UniProtKB-UniRule"/>
</dbReference>
<keyword evidence="11 15" id="KW-0413">Isomerase</keyword>
<comment type="catalytic activity">
    <reaction evidence="12 15">
        <text>Couples ATP hydrolysis with the unwinding of duplex DNA by translocating in the 3'-5' direction.</text>
        <dbReference type="EC" id="5.6.2.4"/>
    </reaction>
</comment>
<dbReference type="PROSITE" id="PS51206">
    <property type="entry name" value="SF3_HELICASE_1"/>
    <property type="match status" value="1"/>
</dbReference>
<evidence type="ECO:0000256" key="4">
    <source>
        <dbReference type="ARBA" id="ARBA00022562"/>
    </source>
</evidence>
<comment type="PTM">
    <text evidence="15">Phosphorylated.</text>
</comment>
<comment type="function">
    <text evidence="14 15">ATP-dependent DNA 3'-5' helicase required for initiation of viral DNA replication. It forms a complex with the viral E2 protein. The E1-E2 complex binds to the replication origin which contains binding sites for both proteins. During the initial step, a dimer of E1 interacts with a dimer of protein E2 leading to a complex that binds the viral origin of replication with high specificity. Then, a second dimer of E1 displaces the E2 dimer in an ATP-dependent manner to form the E1 tetramer. Following this, two E1 monomers are added to each half of the site, which results in the formation of two E1 trimers on the viral ori. Subsequently, two hexamers will be created. The double hexamer acts as a bi-directional helicase machinery and unwinds the viral DNA and then recruits the host DNA polymerase to start replication.</text>
</comment>
<comment type="subunit">
    <text evidence="15">Can form hexamers. Interacts with E2 protein; this interaction increases E1 DNA binding specificity. Interacts with host DNA polymerase subunit POLA2. Interacts with host single stranded DNA-binding protein RPA1. Interacts with host TOP1; this interaction stimulates the enzymatic activity of TOP1.</text>
</comment>
<dbReference type="Gene3D" id="3.40.50.300">
    <property type="entry name" value="P-loop containing nucleotide triphosphate hydrolases"/>
    <property type="match status" value="1"/>
</dbReference>
<proteinExistence type="inferred from homology"/>
<feature type="domain" description="SF3 helicase" evidence="18">
    <location>
        <begin position="404"/>
        <end position="554"/>
    </location>
</feature>
<accession>A0A385PKM7</accession>
<comment type="caution">
    <text evidence="15">Lacks conserved residue(s) required for the propagation of feature annotation.</text>
</comment>
<feature type="short sequence motif" description="Nuclear export signal" evidence="15">
    <location>
        <begin position="97"/>
        <end position="106"/>
    </location>
</feature>
<feature type="region of interest" description="Disordered" evidence="17">
    <location>
        <begin position="119"/>
        <end position="143"/>
    </location>
</feature>
<evidence type="ECO:0000256" key="7">
    <source>
        <dbReference type="ARBA" id="ARBA00022801"/>
    </source>
</evidence>
<organism evidence="19">
    <name type="scientific">Human papillomavirus</name>
    <dbReference type="NCBI Taxonomy" id="10566"/>
    <lineage>
        <taxon>Viruses</taxon>
        <taxon>Monodnaviria</taxon>
        <taxon>Shotokuvirae</taxon>
        <taxon>Cossaviricota</taxon>
        <taxon>Papovaviricetes</taxon>
        <taxon>Zurhausenvirales</taxon>
        <taxon>Papillomaviridae</taxon>
    </lineage>
</organism>
<protein>
    <recommendedName>
        <fullName evidence="15 16">Replication protein E1</fullName>
        <ecNumber evidence="15 16">5.6.2.4</ecNumber>
    </recommendedName>
    <alternativeName>
        <fullName evidence="15">ATP-dependent helicase E1</fullName>
    </alternativeName>
    <alternativeName>
        <fullName evidence="15">DNA 3'-5' helicase E1</fullName>
    </alternativeName>
</protein>
<evidence type="ECO:0000256" key="9">
    <source>
        <dbReference type="ARBA" id="ARBA00022840"/>
    </source>
</evidence>
<evidence type="ECO:0000256" key="1">
    <source>
        <dbReference type="ARBA" id="ARBA00004147"/>
    </source>
</evidence>
<evidence type="ECO:0000256" key="6">
    <source>
        <dbReference type="ARBA" id="ARBA00022741"/>
    </source>
</evidence>